<reference evidence="1" key="1">
    <citation type="submission" date="2014-09" db="EMBL/GenBank/DDBJ databases">
        <authorList>
            <person name="Magalhaes I.L.F."/>
            <person name="Oliveira U."/>
            <person name="Santos F.R."/>
            <person name="Vidigal T.H.D.A."/>
            <person name="Brescovit A.D."/>
            <person name="Santos A.J."/>
        </authorList>
    </citation>
    <scope>NUCLEOTIDE SEQUENCE</scope>
    <source>
        <tissue evidence="1">Shoot tissue taken approximately 20 cm above the soil surface</tissue>
    </source>
</reference>
<protein>
    <submittedName>
        <fullName evidence="1">Uncharacterized protein</fullName>
    </submittedName>
</protein>
<dbReference type="EMBL" id="GBRH01245535">
    <property type="protein sequence ID" value="JAD52360.1"/>
    <property type="molecule type" value="Transcribed_RNA"/>
</dbReference>
<sequence length="22" mass="2750">MFIMVLTFFFILLFMHNESIQQ</sequence>
<name>A0A0A9ATV1_ARUDO</name>
<proteinExistence type="predicted"/>
<dbReference type="AlphaFoldDB" id="A0A0A9ATV1"/>
<accession>A0A0A9ATV1</accession>
<reference evidence="1" key="2">
    <citation type="journal article" date="2015" name="Data Brief">
        <title>Shoot transcriptome of the giant reed, Arundo donax.</title>
        <authorList>
            <person name="Barrero R.A."/>
            <person name="Guerrero F.D."/>
            <person name="Moolhuijzen P."/>
            <person name="Goolsby J.A."/>
            <person name="Tidwell J."/>
            <person name="Bellgard S.E."/>
            <person name="Bellgard M.I."/>
        </authorList>
    </citation>
    <scope>NUCLEOTIDE SEQUENCE</scope>
    <source>
        <tissue evidence="1">Shoot tissue taken approximately 20 cm above the soil surface</tissue>
    </source>
</reference>
<evidence type="ECO:0000313" key="1">
    <source>
        <dbReference type="EMBL" id="JAD52360.1"/>
    </source>
</evidence>
<organism evidence="1">
    <name type="scientific">Arundo donax</name>
    <name type="common">Giant reed</name>
    <name type="synonym">Donax arundinaceus</name>
    <dbReference type="NCBI Taxonomy" id="35708"/>
    <lineage>
        <taxon>Eukaryota</taxon>
        <taxon>Viridiplantae</taxon>
        <taxon>Streptophyta</taxon>
        <taxon>Embryophyta</taxon>
        <taxon>Tracheophyta</taxon>
        <taxon>Spermatophyta</taxon>
        <taxon>Magnoliopsida</taxon>
        <taxon>Liliopsida</taxon>
        <taxon>Poales</taxon>
        <taxon>Poaceae</taxon>
        <taxon>PACMAD clade</taxon>
        <taxon>Arundinoideae</taxon>
        <taxon>Arundineae</taxon>
        <taxon>Arundo</taxon>
    </lineage>
</organism>